<reference evidence="2" key="2">
    <citation type="journal article" date="2008" name="Mol. Biol. Evol.">
        <title>Mitochondrial genome evolution in the social amoebae.</title>
        <authorList>
            <person name="Heidel A.J."/>
            <person name="Gloeckner G."/>
        </authorList>
    </citation>
    <scope>NUCLEOTIDE SEQUENCE</scope>
</reference>
<dbReference type="RefSeq" id="YP_492649.1">
    <property type="nucleotide sequence ID" value="NC_007787.2"/>
</dbReference>
<dbReference type="GeneID" id="3912637"/>
<accession>Q2LCP3</accession>
<dbReference type="AlphaFoldDB" id="Q2LCP3"/>
<name>Q2LCP3_DICCI</name>
<keyword evidence="1" id="KW-0472">Membrane</keyword>
<protein>
    <submittedName>
        <fullName evidence="2">Ribosomal protein S11</fullName>
    </submittedName>
</protein>
<keyword evidence="2" id="KW-0687">Ribonucleoprotein</keyword>
<organism evidence="2">
    <name type="scientific">Dictyostelium citrinum</name>
    <name type="common">Slime mold</name>
    <dbReference type="NCBI Taxonomy" id="361072"/>
    <lineage>
        <taxon>Eukaryota</taxon>
        <taxon>Amoebozoa</taxon>
        <taxon>Evosea</taxon>
        <taxon>Eumycetozoa</taxon>
        <taxon>Dictyostelia</taxon>
        <taxon>Dictyosteliales</taxon>
        <taxon>Dictyosteliaceae</taxon>
        <taxon>Dictyostelium</taxon>
    </lineage>
</organism>
<sequence length="127" mass="15841">MENKKIAHRVRQEMFEEKIDRLDLIFTKYVEYKFPLYLLGKLWLYKFVRRKFNLIGPLNEQFLSPYLHFNLYFNKTKARHETLKVYFRKIGFVLLHVCYLSCIAYYDSFLYAKVMHDWLEEIMRTRY</sequence>
<keyword evidence="2" id="KW-0496">Mitochondrion</keyword>
<evidence type="ECO:0000313" key="2">
    <source>
        <dbReference type="EMBL" id="ABC60400.1"/>
    </source>
</evidence>
<dbReference type="EMBL" id="DQ336395">
    <property type="protein sequence ID" value="ABC60400.1"/>
    <property type="molecule type" value="Genomic_DNA"/>
</dbReference>
<keyword evidence="1" id="KW-1133">Transmembrane helix</keyword>
<geneLocation type="mitochondrion" evidence="2"/>
<gene>
    <name evidence="2" type="primary">rps11</name>
</gene>
<feature type="transmembrane region" description="Helical" evidence="1">
    <location>
        <begin position="85"/>
        <end position="106"/>
    </location>
</feature>
<reference evidence="2" key="1">
    <citation type="submission" date="2007-11" db="EMBL/GenBank/DDBJ databases">
        <authorList>
            <person name="Heidel A.J."/>
            <person name="Gloeckner G."/>
        </authorList>
    </citation>
    <scope>NUCLEOTIDE SEQUENCE</scope>
</reference>
<dbReference type="GO" id="GO:0005840">
    <property type="term" value="C:ribosome"/>
    <property type="evidence" value="ECO:0007669"/>
    <property type="project" value="UniProtKB-KW"/>
</dbReference>
<keyword evidence="1" id="KW-0812">Transmembrane</keyword>
<evidence type="ECO:0000256" key="1">
    <source>
        <dbReference type="SAM" id="Phobius"/>
    </source>
</evidence>
<keyword evidence="2" id="KW-0689">Ribosomal protein</keyword>
<proteinExistence type="predicted"/>